<dbReference type="AlphaFoldDB" id="A0A7W5C4D6"/>
<name>A0A7W5C4D6_9BACL</name>
<evidence type="ECO:0008006" key="3">
    <source>
        <dbReference type="Google" id="ProtNLM"/>
    </source>
</evidence>
<accession>A0A7W5C4D6</accession>
<evidence type="ECO:0000313" key="1">
    <source>
        <dbReference type="EMBL" id="MBB3150991.1"/>
    </source>
</evidence>
<comment type="caution">
    <text evidence="1">The sequence shown here is derived from an EMBL/GenBank/DDBJ whole genome shotgun (WGS) entry which is preliminary data.</text>
</comment>
<sequence>MSRTVEVADEWLQRIKEQLVGVQYGVVQITIHNGQIVQIDRTERSRFDTEKSPSSVKRQKS</sequence>
<keyword evidence="2" id="KW-1185">Reference proteome</keyword>
<dbReference type="InterPro" id="IPR018743">
    <property type="entry name" value="DUF2292"/>
</dbReference>
<dbReference type="RefSeq" id="WP_183559459.1">
    <property type="nucleotide sequence ID" value="NZ_CBCSLB010000009.1"/>
</dbReference>
<reference evidence="1 2" key="1">
    <citation type="submission" date="2020-08" db="EMBL/GenBank/DDBJ databases">
        <title>Genomic Encyclopedia of Type Strains, Phase III (KMG-III): the genomes of soil and plant-associated and newly described type strains.</title>
        <authorList>
            <person name="Whitman W."/>
        </authorList>
    </citation>
    <scope>NUCLEOTIDE SEQUENCE [LARGE SCALE GENOMIC DNA]</scope>
    <source>
        <strain evidence="1 2">CECT 8234</strain>
    </source>
</reference>
<proteinExistence type="predicted"/>
<dbReference type="Pfam" id="PF10055">
    <property type="entry name" value="DUF2292"/>
    <property type="match status" value="1"/>
</dbReference>
<organism evidence="1 2">
    <name type="scientific">Paenibacillus endophyticus</name>
    <dbReference type="NCBI Taxonomy" id="1294268"/>
    <lineage>
        <taxon>Bacteria</taxon>
        <taxon>Bacillati</taxon>
        <taxon>Bacillota</taxon>
        <taxon>Bacilli</taxon>
        <taxon>Bacillales</taxon>
        <taxon>Paenibacillaceae</taxon>
        <taxon>Paenibacillus</taxon>
    </lineage>
</organism>
<evidence type="ECO:0000313" key="2">
    <source>
        <dbReference type="Proteomes" id="UP000518605"/>
    </source>
</evidence>
<gene>
    <name evidence="1" type="ORF">FHS16_001025</name>
</gene>
<dbReference type="Proteomes" id="UP000518605">
    <property type="component" value="Unassembled WGS sequence"/>
</dbReference>
<protein>
    <recommendedName>
        <fullName evidence="3">DUF2292 domain-containing protein</fullName>
    </recommendedName>
</protein>
<dbReference type="EMBL" id="JACHXW010000002">
    <property type="protein sequence ID" value="MBB3150991.1"/>
    <property type="molecule type" value="Genomic_DNA"/>
</dbReference>